<gene>
    <name evidence="1" type="ORF">C5167_017072</name>
</gene>
<sequence>MASVIVLDRYEVSKDVVELQLATAQPTVCNTDPGSSFCVGVLTALAKQKSWYWEFGTGFCHQVQRTRTPQNDNKKEKDSAI</sequence>
<accession>A0A4Y7IMF5</accession>
<proteinExistence type="predicted"/>
<reference evidence="1 2" key="1">
    <citation type="journal article" date="2018" name="Science">
        <title>The opium poppy genome and morphinan production.</title>
        <authorList>
            <person name="Guo L."/>
            <person name="Winzer T."/>
            <person name="Yang X."/>
            <person name="Li Y."/>
            <person name="Ning Z."/>
            <person name="He Z."/>
            <person name="Teodor R."/>
            <person name="Lu Y."/>
            <person name="Bowser T.A."/>
            <person name="Graham I.A."/>
            <person name="Ye K."/>
        </authorList>
    </citation>
    <scope>NUCLEOTIDE SEQUENCE [LARGE SCALE GENOMIC DNA]</scope>
    <source>
        <strain evidence="2">cv. HN1</strain>
        <tissue evidence="1">Leaves</tissue>
    </source>
</reference>
<keyword evidence="2" id="KW-1185">Reference proteome</keyword>
<evidence type="ECO:0000313" key="2">
    <source>
        <dbReference type="Proteomes" id="UP000316621"/>
    </source>
</evidence>
<evidence type="ECO:0000313" key="1">
    <source>
        <dbReference type="EMBL" id="RZC48649.1"/>
    </source>
</evidence>
<dbReference type="EMBL" id="CM010716">
    <property type="protein sequence ID" value="RZC48649.1"/>
    <property type="molecule type" value="Genomic_DNA"/>
</dbReference>
<protein>
    <submittedName>
        <fullName evidence="1">Uncharacterized protein</fullName>
    </submittedName>
</protein>
<dbReference type="AlphaFoldDB" id="A0A4Y7IMF5"/>
<name>A0A4Y7IMF5_PAPSO</name>
<dbReference type="Gramene" id="RZC48649">
    <property type="protein sequence ID" value="RZC48649"/>
    <property type="gene ID" value="C5167_017072"/>
</dbReference>
<dbReference type="Proteomes" id="UP000316621">
    <property type="component" value="Chromosome 2"/>
</dbReference>
<organism evidence="1 2">
    <name type="scientific">Papaver somniferum</name>
    <name type="common">Opium poppy</name>
    <dbReference type="NCBI Taxonomy" id="3469"/>
    <lineage>
        <taxon>Eukaryota</taxon>
        <taxon>Viridiplantae</taxon>
        <taxon>Streptophyta</taxon>
        <taxon>Embryophyta</taxon>
        <taxon>Tracheophyta</taxon>
        <taxon>Spermatophyta</taxon>
        <taxon>Magnoliopsida</taxon>
        <taxon>Ranunculales</taxon>
        <taxon>Papaveraceae</taxon>
        <taxon>Papaveroideae</taxon>
        <taxon>Papaver</taxon>
    </lineage>
</organism>